<dbReference type="Pfam" id="PF18998">
    <property type="entry name" value="Flg_new_2"/>
    <property type="match status" value="1"/>
</dbReference>
<organism evidence="2 3">
    <name type="scientific">Alkalibacillus flavidus</name>
    <dbReference type="NCBI Taxonomy" id="546021"/>
    <lineage>
        <taxon>Bacteria</taxon>
        <taxon>Bacillati</taxon>
        <taxon>Bacillota</taxon>
        <taxon>Bacilli</taxon>
        <taxon>Bacillales</taxon>
        <taxon>Bacillaceae</taxon>
        <taxon>Alkalibacillus</taxon>
    </lineage>
</organism>
<dbReference type="PROSITE" id="PS51257">
    <property type="entry name" value="PROKAR_LIPOPROTEIN"/>
    <property type="match status" value="1"/>
</dbReference>
<keyword evidence="3" id="KW-1185">Reference proteome</keyword>
<protein>
    <recommendedName>
        <fullName evidence="1">Bacterial repeat domain-containing protein</fullName>
    </recommendedName>
</protein>
<dbReference type="InterPro" id="IPR011042">
    <property type="entry name" value="6-blade_b-propeller_TolB-like"/>
</dbReference>
<evidence type="ECO:0000313" key="2">
    <source>
        <dbReference type="EMBL" id="MET3683271.1"/>
    </source>
</evidence>
<evidence type="ECO:0000259" key="1">
    <source>
        <dbReference type="Pfam" id="PF18998"/>
    </source>
</evidence>
<dbReference type="RefSeq" id="WP_354219853.1">
    <property type="nucleotide sequence ID" value="NZ_JBEPMX010000006.1"/>
</dbReference>
<dbReference type="Proteomes" id="UP001549167">
    <property type="component" value="Unassembled WGS sequence"/>
</dbReference>
<dbReference type="EMBL" id="JBEPMX010000006">
    <property type="protein sequence ID" value="MET3683271.1"/>
    <property type="molecule type" value="Genomic_DNA"/>
</dbReference>
<name>A0ABV2KUL4_9BACI</name>
<feature type="domain" description="Bacterial repeat" evidence="1">
    <location>
        <begin position="28"/>
        <end position="91"/>
    </location>
</feature>
<dbReference type="SUPFAM" id="SSF82171">
    <property type="entry name" value="DPP6 N-terminal domain-like"/>
    <property type="match status" value="1"/>
</dbReference>
<reference evidence="2 3" key="1">
    <citation type="submission" date="2024-06" db="EMBL/GenBank/DDBJ databases">
        <title>Genomic Encyclopedia of Type Strains, Phase IV (KMG-IV): sequencing the most valuable type-strain genomes for metagenomic binning, comparative biology and taxonomic classification.</title>
        <authorList>
            <person name="Goeker M."/>
        </authorList>
    </citation>
    <scope>NUCLEOTIDE SEQUENCE [LARGE SCALE GENOMIC DNA]</scope>
    <source>
        <strain evidence="2 3">DSM 23520</strain>
    </source>
</reference>
<sequence>MSKPIIAIPIILITILIGCSNQEYEVDVIVQPDDAAEIAGAGIYASDNEAVVTVQPNDGYEFVEWTQDGESVSTESEYRFEVSSDVQLQAVLNKTTTNVTREQTITPSMSLPLESLETVQFEQEGVSINKSELASNLDGVWETIGGKNLWGEEYDEVTENHPDLNNLSIRHEGLSPDETKLAFTLYNAQGAFPYSVVGYMDLETDEIYFTNATQQVTSPRDGVVWSSDGSHIVYTTVNESPTRQQAFIDSVEDQENVVTADFTAISEAELLDVSRMEWMDDNQSVQFEVIGQVGNRIETTLSIETGEFE</sequence>
<evidence type="ECO:0000313" key="3">
    <source>
        <dbReference type="Proteomes" id="UP001549167"/>
    </source>
</evidence>
<dbReference type="InterPro" id="IPR044060">
    <property type="entry name" value="Bacterial_rp_domain"/>
</dbReference>
<comment type="caution">
    <text evidence="2">The sequence shown here is derived from an EMBL/GenBank/DDBJ whole genome shotgun (WGS) entry which is preliminary data.</text>
</comment>
<dbReference type="Gene3D" id="2.120.10.30">
    <property type="entry name" value="TolB, C-terminal domain"/>
    <property type="match status" value="1"/>
</dbReference>
<proteinExistence type="predicted"/>
<gene>
    <name evidence="2" type="ORF">ABID56_001366</name>
</gene>
<accession>A0ABV2KUL4</accession>